<keyword evidence="1" id="KW-0175">Coiled coil</keyword>
<reference evidence="4 5" key="1">
    <citation type="journal article" date="2022" name="bioRxiv">
        <title>Genomics of Preaxostyla Flagellates Illuminates Evolutionary Transitions and the Path Towards Mitochondrial Loss.</title>
        <authorList>
            <person name="Novak L.V.F."/>
            <person name="Treitli S.C."/>
            <person name="Pyrih J."/>
            <person name="Halakuc P."/>
            <person name="Pipaliya S.V."/>
            <person name="Vacek V."/>
            <person name="Brzon O."/>
            <person name="Soukal P."/>
            <person name="Eme L."/>
            <person name="Dacks J.B."/>
            <person name="Karnkowska A."/>
            <person name="Elias M."/>
            <person name="Hampl V."/>
        </authorList>
    </citation>
    <scope>NUCLEOTIDE SEQUENCE [LARGE SCALE GENOMIC DNA]</scope>
    <source>
        <strain evidence="4">NAU3</strain>
        <tissue evidence="4">Gut</tissue>
    </source>
</reference>
<dbReference type="InterPro" id="IPR036872">
    <property type="entry name" value="CH_dom_sf"/>
</dbReference>
<feature type="region of interest" description="Disordered" evidence="2">
    <location>
        <begin position="146"/>
        <end position="199"/>
    </location>
</feature>
<dbReference type="Gene3D" id="1.10.418.10">
    <property type="entry name" value="Calponin-like domain"/>
    <property type="match status" value="1"/>
</dbReference>
<dbReference type="InterPro" id="IPR052111">
    <property type="entry name" value="Spermatogenesis_Ciliary_MAP"/>
</dbReference>
<sequence length="263" mass="30080">MTEKYELDMDTLGDIYEWVDTFTITRPKKNIARDFSDCVNMAELAKHYFPKLVDVHNYPAANSVPRKITNWNTFNVKVLKKLGMNFLTSDDIQNIASCVPGSIEWCLTEFKHASEAYFAKKQASQNSPQEKGNSAQNQKIVKEYHEEEELDDQSSEADFDSPSPVQKEPTPPPAPKGKSKTQPKTVQKRANVQQEEHIPSDLQLLTALKKKHEENMAEKDATIEQLKDTIDVLEQKVSKMEQMLRLKESRIQTLTMKIQHAGL</sequence>
<feature type="domain" description="Calponin-homology (CH)" evidence="3">
    <location>
        <begin position="9"/>
        <end position="115"/>
    </location>
</feature>
<evidence type="ECO:0000259" key="3">
    <source>
        <dbReference type="PROSITE" id="PS50021"/>
    </source>
</evidence>
<dbReference type="Proteomes" id="UP001281761">
    <property type="component" value="Unassembled WGS sequence"/>
</dbReference>
<dbReference type="PROSITE" id="PS50021">
    <property type="entry name" value="CH"/>
    <property type="match status" value="1"/>
</dbReference>
<dbReference type="EMBL" id="JARBJD010000174">
    <property type="protein sequence ID" value="KAK2948523.1"/>
    <property type="molecule type" value="Genomic_DNA"/>
</dbReference>
<organism evidence="4 5">
    <name type="scientific">Blattamonas nauphoetae</name>
    <dbReference type="NCBI Taxonomy" id="2049346"/>
    <lineage>
        <taxon>Eukaryota</taxon>
        <taxon>Metamonada</taxon>
        <taxon>Preaxostyla</taxon>
        <taxon>Oxymonadida</taxon>
        <taxon>Blattamonas</taxon>
    </lineage>
</organism>
<dbReference type="PANTHER" id="PTHR12509">
    <property type="entry name" value="SPERMATOGENESIS-ASSOCIATED 4-RELATED"/>
    <property type="match status" value="1"/>
</dbReference>
<dbReference type="PANTHER" id="PTHR12509:SF9">
    <property type="entry name" value="SPERM FLAGELLAR PROTEIN 1 ISOFORM X1"/>
    <property type="match status" value="1"/>
</dbReference>
<evidence type="ECO:0000313" key="5">
    <source>
        <dbReference type="Proteomes" id="UP001281761"/>
    </source>
</evidence>
<evidence type="ECO:0000313" key="4">
    <source>
        <dbReference type="EMBL" id="KAK2948523.1"/>
    </source>
</evidence>
<dbReference type="Pfam" id="PF06294">
    <property type="entry name" value="CH_2"/>
    <property type="match status" value="1"/>
</dbReference>
<dbReference type="InterPro" id="IPR001715">
    <property type="entry name" value="CH_dom"/>
</dbReference>
<dbReference type="InterPro" id="IPR010441">
    <property type="entry name" value="CH_2"/>
</dbReference>
<evidence type="ECO:0000256" key="1">
    <source>
        <dbReference type="SAM" id="Coils"/>
    </source>
</evidence>
<accession>A0ABQ9X8C5</accession>
<protein>
    <submittedName>
        <fullName evidence="4">Calponin homology domain</fullName>
    </submittedName>
</protein>
<feature type="compositionally biased region" description="Polar residues" evidence="2">
    <location>
        <begin position="180"/>
        <end position="193"/>
    </location>
</feature>
<keyword evidence="5" id="KW-1185">Reference proteome</keyword>
<comment type="caution">
    <text evidence="4">The sequence shown here is derived from an EMBL/GenBank/DDBJ whole genome shotgun (WGS) entry which is preliminary data.</text>
</comment>
<feature type="compositionally biased region" description="Acidic residues" evidence="2">
    <location>
        <begin position="146"/>
        <end position="159"/>
    </location>
</feature>
<evidence type="ECO:0000256" key="2">
    <source>
        <dbReference type="SAM" id="MobiDB-lite"/>
    </source>
</evidence>
<dbReference type="SUPFAM" id="SSF47576">
    <property type="entry name" value="Calponin-homology domain, CH-domain"/>
    <property type="match status" value="1"/>
</dbReference>
<feature type="coiled-coil region" evidence="1">
    <location>
        <begin position="209"/>
        <end position="250"/>
    </location>
</feature>
<gene>
    <name evidence="4" type="ORF">BLNAU_16509</name>
</gene>
<name>A0ABQ9X8C5_9EUKA</name>
<proteinExistence type="predicted"/>